<dbReference type="Proteomes" id="UP000604046">
    <property type="component" value="Unassembled WGS sequence"/>
</dbReference>
<name>A0A812RWU1_9DINO</name>
<keyword evidence="3" id="KW-1185">Reference proteome</keyword>
<feature type="region of interest" description="Disordered" evidence="1">
    <location>
        <begin position="1"/>
        <end position="34"/>
    </location>
</feature>
<feature type="compositionally biased region" description="Basic residues" evidence="1">
    <location>
        <begin position="587"/>
        <end position="598"/>
    </location>
</feature>
<feature type="compositionally biased region" description="Low complexity" evidence="1">
    <location>
        <begin position="473"/>
        <end position="486"/>
    </location>
</feature>
<dbReference type="EMBL" id="CAJNDS010002383">
    <property type="protein sequence ID" value="CAE7456789.1"/>
    <property type="molecule type" value="Genomic_DNA"/>
</dbReference>
<comment type="caution">
    <text evidence="2">The sequence shown here is derived from an EMBL/GenBank/DDBJ whole genome shotgun (WGS) entry which is preliminary data.</text>
</comment>
<feature type="region of interest" description="Disordered" evidence="1">
    <location>
        <begin position="582"/>
        <end position="611"/>
    </location>
</feature>
<accession>A0A812RWU1</accession>
<evidence type="ECO:0000313" key="3">
    <source>
        <dbReference type="Proteomes" id="UP000604046"/>
    </source>
</evidence>
<reference evidence="2" key="1">
    <citation type="submission" date="2021-02" db="EMBL/GenBank/DDBJ databases">
        <authorList>
            <person name="Dougan E. K."/>
            <person name="Rhodes N."/>
            <person name="Thang M."/>
            <person name="Chan C."/>
        </authorList>
    </citation>
    <scope>NUCLEOTIDE SEQUENCE</scope>
</reference>
<protein>
    <submittedName>
        <fullName evidence="2">Atxn2 protein</fullName>
    </submittedName>
</protein>
<feature type="region of interest" description="Disordered" evidence="1">
    <location>
        <begin position="471"/>
        <end position="510"/>
    </location>
</feature>
<sequence>MSYDGPDVGKMLPDSGDNGFGQSPHDDAHAVSMYQDHCTTLDPSQIPAREREEADRLARTIREGLQHPVALRDDRAPVPPGALQQSLRTKAGQELASGASDRPGVATSFLKKPKKGAIGRSLNAMNLELPTCLPDAVIPDGQAISPWLLQLKELQDAHAAEKRESMLREHGSSVPNEARPAERAVAPAAQQNSANTRGTGDTGIQGLRHVGLFQAAALNQELHDGRCAGPMSGPSGRPDGPVALTSRINALNLEPGPPHMLYKLEHNDAESTRSRQDSRNNEAAKQIHRKLREQWMTEQTAWQGKAPAASSPGTEHLLQQMQAPAPEVQRTMDGQAQIQLEPRSREPLAPELQPWSQTKDALSEWIPQPCTVGEPTGLPLQSVGRPADALLWRGSGLVDVALDDDDDVGASSAPQPHRLFRQFLEAACQEQPGAAATHWPQATGNTYRKIMGDVSAGMPLLSGHTLVPVQGLAPAGQPQAGSASQQEDATYATTKKDGPSSPGARNGAPEHAERAMALEPAIKTAAARHTTKSFVDLLEPVKEGRKASFDDLLSKFYKTCRHSEPQKPATWETNGPCYTEFLGQHTVPRRRRQGRRRSGSQPEAGPHPEMAGPAEYLTVFCKHARESSHVTAFACTSGENSRFDANAASLAALQAEAIGLPLADLMGAANQSALDVDNRTPGEAADGHASDAAYRQMFQMLGPEGPQGVVAVPRAQLEFQQYVVQAGMGAVPNFGQVVPMMARGLGDGSLCFSWCPSWELGSKECRAANEETA</sequence>
<organism evidence="2 3">
    <name type="scientific">Symbiodinium natans</name>
    <dbReference type="NCBI Taxonomy" id="878477"/>
    <lineage>
        <taxon>Eukaryota</taxon>
        <taxon>Sar</taxon>
        <taxon>Alveolata</taxon>
        <taxon>Dinophyceae</taxon>
        <taxon>Suessiales</taxon>
        <taxon>Symbiodiniaceae</taxon>
        <taxon>Symbiodinium</taxon>
    </lineage>
</organism>
<dbReference type="OrthoDB" id="10413675at2759"/>
<dbReference type="AlphaFoldDB" id="A0A812RWU1"/>
<evidence type="ECO:0000313" key="2">
    <source>
        <dbReference type="EMBL" id="CAE7456789.1"/>
    </source>
</evidence>
<evidence type="ECO:0000256" key="1">
    <source>
        <dbReference type="SAM" id="MobiDB-lite"/>
    </source>
</evidence>
<gene>
    <name evidence="2" type="primary">atxn2</name>
    <name evidence="2" type="ORF">SNAT2548_LOCUS25219</name>
</gene>
<proteinExistence type="predicted"/>